<evidence type="ECO:0000256" key="5">
    <source>
        <dbReference type="SAM" id="SignalP"/>
    </source>
</evidence>
<dbReference type="AlphaFoldDB" id="A0A9D7SBB0"/>
<dbReference type="SUPFAM" id="SSF49464">
    <property type="entry name" value="Carboxypeptidase regulatory domain-like"/>
    <property type="match status" value="1"/>
</dbReference>
<dbReference type="InterPro" id="IPR036942">
    <property type="entry name" value="Beta-barrel_TonB_sf"/>
</dbReference>
<dbReference type="Pfam" id="PF00593">
    <property type="entry name" value="TonB_dep_Rec_b-barrel"/>
    <property type="match status" value="1"/>
</dbReference>
<organism evidence="8 9">
    <name type="scientific">Candidatus Defluviibacterium haderslevense</name>
    <dbReference type="NCBI Taxonomy" id="2981993"/>
    <lineage>
        <taxon>Bacteria</taxon>
        <taxon>Pseudomonadati</taxon>
        <taxon>Bacteroidota</taxon>
        <taxon>Saprospiria</taxon>
        <taxon>Saprospirales</taxon>
        <taxon>Saprospiraceae</taxon>
        <taxon>Candidatus Defluviibacterium</taxon>
    </lineage>
</organism>
<protein>
    <submittedName>
        <fullName evidence="8">Carboxypeptidase-like regulatory domain-containing protein</fullName>
    </submittedName>
</protein>
<sequence>MRKYTLLLLSLFFTFHISVQAQSGKGKLVGKIVDKTTASVGELIGAIIIVEGTSFGTTTDVEGNYNLELPVGNYNVFIKYTGYKTEQAPIIIQANEITHLDMAIGEEKVDLNEVVITSKIEKSSSLSLIQAKRNAAVISDGISSDIIRKTPDRNVSDVLKRVTGASIQEGKFAIIRGMNDRYNAGYLDNTLLPSTEADRKAFSFDVVPAALIDNVQIIKAGSPELSGDFGGGIIRINTKAVPEAYTQSISIGAHYTSTGTFKNFKEFSSYPGEQFNILNSKRSLPNLEEGQLKTTTSFPSLLEKQRLGETSKLFNHDWENKEISAPLNPRFSYVLGFPIALKNNNKLGFLLALNYSDTRKVQSGEISSYDGSGQVSDFNDQLYQRNTSEGAIFNINFVGAKSQLSFRNLFNSNFDRNTIVRTGKANITDGIDVNNVANFVNFNRLTNSILSFKQIFGTSVTALNLNASVNYSNICRKTPDYRIASYTKSQDDSQFNLSTGDFFNSSTGRYYSELLEDVVGSSVELSKGFNDRFKSNVKIGGFYQYRNRDFNGRSFVYGGVLNDEITLNPAIDLAGKHIGADQLYLVEKTSDDIAYYHGQSNVSAAFLSVDQRWMSKLRSSYGFRYEMIDIQVDNQKFNTEIAQILKSSLLPSINLTYNLNERVNLRAAYFASVNRPEFRELAPFAFYVFDKNADIKGNKNLKIATLHNIDLRWEFYPSGVQLISLGVFQKYIQNPVEFSIDIAQPFTTFTYQNEKSAKISGLEFEMRKNLNFLGRHKVFNQFAVLCNFTLVKSSLQFNEGSKALANRSLQGQSPYIVNIGLQYESEDKKWSANVMMNRTGRRIAYVGVDPKYGQTRQDIFEAPRSVLDLQVSRSFKKFSLKITCSDLFHEQQLYYQDTNNNKHFDEVGGDRTLFKYSTAWQSTLSLSYNF</sequence>
<evidence type="ECO:0000256" key="4">
    <source>
        <dbReference type="RuleBase" id="RU003357"/>
    </source>
</evidence>
<comment type="caution">
    <text evidence="8">The sequence shown here is derived from an EMBL/GenBank/DDBJ whole genome shotgun (WGS) entry which is preliminary data.</text>
</comment>
<evidence type="ECO:0000313" key="9">
    <source>
        <dbReference type="Proteomes" id="UP000808349"/>
    </source>
</evidence>
<feature type="signal peptide" evidence="5">
    <location>
        <begin position="1"/>
        <end position="21"/>
    </location>
</feature>
<dbReference type="GO" id="GO:0009279">
    <property type="term" value="C:cell outer membrane"/>
    <property type="evidence" value="ECO:0007669"/>
    <property type="project" value="UniProtKB-SubCell"/>
</dbReference>
<dbReference type="Gene3D" id="2.170.130.10">
    <property type="entry name" value="TonB-dependent receptor, plug domain"/>
    <property type="match status" value="1"/>
</dbReference>
<keyword evidence="5" id="KW-0732">Signal</keyword>
<dbReference type="InterPro" id="IPR012910">
    <property type="entry name" value="Plug_dom"/>
</dbReference>
<comment type="similarity">
    <text evidence="4">Belongs to the TonB-dependent receptor family.</text>
</comment>
<keyword evidence="2 4" id="KW-0472">Membrane</keyword>
<evidence type="ECO:0000256" key="3">
    <source>
        <dbReference type="ARBA" id="ARBA00023237"/>
    </source>
</evidence>
<dbReference type="SUPFAM" id="SSF56935">
    <property type="entry name" value="Porins"/>
    <property type="match status" value="1"/>
</dbReference>
<evidence type="ECO:0000259" key="7">
    <source>
        <dbReference type="Pfam" id="PF07715"/>
    </source>
</evidence>
<dbReference type="GO" id="GO:0004180">
    <property type="term" value="F:carboxypeptidase activity"/>
    <property type="evidence" value="ECO:0007669"/>
    <property type="project" value="UniProtKB-KW"/>
</dbReference>
<dbReference type="InterPro" id="IPR037066">
    <property type="entry name" value="Plug_dom_sf"/>
</dbReference>
<reference evidence="8 9" key="1">
    <citation type="submission" date="2020-10" db="EMBL/GenBank/DDBJ databases">
        <title>Connecting structure to function with the recovery of over 1000 high-quality activated sludge metagenome-assembled genomes encoding full-length rRNA genes using long-read sequencing.</title>
        <authorList>
            <person name="Singleton C.M."/>
            <person name="Petriglieri F."/>
            <person name="Kristensen J.M."/>
            <person name="Kirkegaard R.H."/>
            <person name="Michaelsen T.Y."/>
            <person name="Andersen M.H."/>
            <person name="Karst S.M."/>
            <person name="Dueholm M.S."/>
            <person name="Nielsen P.H."/>
            <person name="Albertsen M."/>
        </authorList>
    </citation>
    <scope>NUCLEOTIDE SEQUENCE [LARGE SCALE GENOMIC DNA]</scope>
    <source>
        <strain evidence="8">Ribe_18-Q3-R11-54_BAT3C.373</strain>
    </source>
</reference>
<proteinExistence type="inferred from homology"/>
<keyword evidence="8" id="KW-0645">Protease</keyword>
<evidence type="ECO:0000256" key="2">
    <source>
        <dbReference type="ARBA" id="ARBA00023136"/>
    </source>
</evidence>
<feature type="domain" description="TonB-dependent receptor plug" evidence="7">
    <location>
        <begin position="133"/>
        <end position="228"/>
    </location>
</feature>
<evidence type="ECO:0000256" key="1">
    <source>
        <dbReference type="ARBA" id="ARBA00004442"/>
    </source>
</evidence>
<dbReference type="Pfam" id="PF07715">
    <property type="entry name" value="Plug"/>
    <property type="match status" value="1"/>
</dbReference>
<gene>
    <name evidence="8" type="ORF">IPO85_14955</name>
</gene>
<accession>A0A9D7SBB0</accession>
<feature type="domain" description="TonB-dependent receptor-like beta-barrel" evidence="6">
    <location>
        <begin position="483"/>
        <end position="873"/>
    </location>
</feature>
<dbReference type="Proteomes" id="UP000808349">
    <property type="component" value="Unassembled WGS sequence"/>
</dbReference>
<evidence type="ECO:0000313" key="8">
    <source>
        <dbReference type="EMBL" id="MBK9718784.1"/>
    </source>
</evidence>
<dbReference type="InterPro" id="IPR008969">
    <property type="entry name" value="CarboxyPept-like_regulatory"/>
</dbReference>
<dbReference type="PANTHER" id="PTHR40980:SF4">
    <property type="entry name" value="TONB-DEPENDENT RECEPTOR-LIKE BETA-BARREL DOMAIN-CONTAINING PROTEIN"/>
    <property type="match status" value="1"/>
</dbReference>
<keyword evidence="8" id="KW-0121">Carboxypeptidase</keyword>
<dbReference type="InterPro" id="IPR000531">
    <property type="entry name" value="Beta-barrel_TonB"/>
</dbReference>
<name>A0A9D7SBB0_9BACT</name>
<dbReference type="Gene3D" id="2.40.170.20">
    <property type="entry name" value="TonB-dependent receptor, beta-barrel domain"/>
    <property type="match status" value="1"/>
</dbReference>
<feature type="chain" id="PRO_5039440000" evidence="5">
    <location>
        <begin position="22"/>
        <end position="930"/>
    </location>
</feature>
<keyword evidence="8" id="KW-0378">Hydrolase</keyword>
<dbReference type="EMBL" id="JADKFW010000013">
    <property type="protein sequence ID" value="MBK9718784.1"/>
    <property type="molecule type" value="Genomic_DNA"/>
</dbReference>
<keyword evidence="4" id="KW-0798">TonB box</keyword>
<dbReference type="PANTHER" id="PTHR40980">
    <property type="entry name" value="PLUG DOMAIN-CONTAINING PROTEIN"/>
    <property type="match status" value="1"/>
</dbReference>
<keyword evidence="3" id="KW-0998">Cell outer membrane</keyword>
<comment type="subcellular location">
    <subcellularLocation>
        <location evidence="1 4">Cell outer membrane</location>
    </subcellularLocation>
</comment>
<dbReference type="Pfam" id="PF13715">
    <property type="entry name" value="CarbopepD_reg_2"/>
    <property type="match status" value="1"/>
</dbReference>
<evidence type="ECO:0000259" key="6">
    <source>
        <dbReference type="Pfam" id="PF00593"/>
    </source>
</evidence>
<dbReference type="Gene3D" id="2.60.40.1120">
    <property type="entry name" value="Carboxypeptidase-like, regulatory domain"/>
    <property type="match status" value="1"/>
</dbReference>